<keyword evidence="3" id="KW-1003">Cell membrane</keyword>
<feature type="transmembrane region" description="Helical" evidence="7">
    <location>
        <begin position="173"/>
        <end position="193"/>
    </location>
</feature>
<sequence>MIKRSFNAYLQSYQGLSKEIWLLALITFINRAGTMVVPFLSLYLTASLGYTLSEVGWVMTAFGTGSILGSWLGGKLTDHIGYYKVMLVSLIGSGVIFIVVQYLSEFWYLTTGIFVLMLVADMFRPAMYVSIRTHSKPENATRSVTLIRLAINLGFSFGPAIGGAIIAMMTYGVLFWIDGVTCMIAAILLYLLIHEKNQTATLSVDASTTKNTSAYTDVPYLVFLMVVFITGVMFLQLFATVPLYYKTIHLLTESQIGWLIAMNGMIIFLFEMPLINWLENQKISKTTVLWIGTLFLGLGFWVFNFSSWVGILIISMVFITLGEMLIFPFANSFAMERSKRGKAGEYMALFPIAFSAAHIIGPNLGMQLTEQFGYNFTWTLVFLASAVGLLLCYYLRYRLKVEKAGYENTDQKI</sequence>
<dbReference type="PROSITE" id="PS50850">
    <property type="entry name" value="MFS"/>
    <property type="match status" value="1"/>
</dbReference>
<feature type="transmembrane region" description="Helical" evidence="7">
    <location>
        <begin position="55"/>
        <end position="74"/>
    </location>
</feature>
<feature type="transmembrane region" description="Helical" evidence="7">
    <location>
        <begin position="220"/>
        <end position="244"/>
    </location>
</feature>
<dbReference type="Pfam" id="PF07690">
    <property type="entry name" value="MFS_1"/>
    <property type="match status" value="1"/>
</dbReference>
<keyword evidence="6 7" id="KW-0472">Membrane</keyword>
<comment type="subcellular location">
    <subcellularLocation>
        <location evidence="1">Cell membrane</location>
        <topology evidence="1">Multi-pass membrane protein</topology>
    </subcellularLocation>
</comment>
<dbReference type="EMBL" id="CP106735">
    <property type="protein sequence ID" value="UXX80418.1"/>
    <property type="molecule type" value="Genomic_DNA"/>
</dbReference>
<feature type="transmembrane region" description="Helical" evidence="7">
    <location>
        <begin position="106"/>
        <end position="124"/>
    </location>
</feature>
<feature type="transmembrane region" description="Helical" evidence="7">
    <location>
        <begin position="81"/>
        <end position="100"/>
    </location>
</feature>
<accession>A0ABY6D5L4</accession>
<dbReference type="PANTHER" id="PTHR23517">
    <property type="entry name" value="RESISTANCE PROTEIN MDTM, PUTATIVE-RELATED-RELATED"/>
    <property type="match status" value="1"/>
</dbReference>
<dbReference type="InterPro" id="IPR011701">
    <property type="entry name" value="MFS"/>
</dbReference>
<feature type="transmembrane region" description="Helical" evidence="7">
    <location>
        <begin position="145"/>
        <end position="167"/>
    </location>
</feature>
<gene>
    <name evidence="9" type="ORF">N7E81_04805</name>
</gene>
<feature type="transmembrane region" description="Helical" evidence="7">
    <location>
        <begin position="256"/>
        <end position="275"/>
    </location>
</feature>
<dbReference type="InterPro" id="IPR050171">
    <property type="entry name" value="MFS_Transporters"/>
</dbReference>
<evidence type="ECO:0000256" key="5">
    <source>
        <dbReference type="ARBA" id="ARBA00022989"/>
    </source>
</evidence>
<evidence type="ECO:0000313" key="9">
    <source>
        <dbReference type="EMBL" id="UXX80418.1"/>
    </source>
</evidence>
<evidence type="ECO:0000256" key="1">
    <source>
        <dbReference type="ARBA" id="ARBA00004651"/>
    </source>
</evidence>
<feature type="transmembrane region" description="Helical" evidence="7">
    <location>
        <begin position="346"/>
        <end position="364"/>
    </location>
</feature>
<keyword evidence="10" id="KW-1185">Reference proteome</keyword>
<dbReference type="SUPFAM" id="SSF103473">
    <property type="entry name" value="MFS general substrate transporter"/>
    <property type="match status" value="1"/>
</dbReference>
<dbReference type="RefSeq" id="WP_263052148.1">
    <property type="nucleotide sequence ID" value="NZ_CP106735.1"/>
</dbReference>
<feature type="transmembrane region" description="Helical" evidence="7">
    <location>
        <begin position="20"/>
        <end position="43"/>
    </location>
</feature>
<evidence type="ECO:0000256" key="6">
    <source>
        <dbReference type="ARBA" id="ARBA00023136"/>
    </source>
</evidence>
<dbReference type="Proteomes" id="UP001062165">
    <property type="component" value="Chromosome"/>
</dbReference>
<evidence type="ECO:0000313" key="10">
    <source>
        <dbReference type="Proteomes" id="UP001062165"/>
    </source>
</evidence>
<dbReference type="Gene3D" id="1.20.1250.20">
    <property type="entry name" value="MFS general substrate transporter like domains"/>
    <property type="match status" value="1"/>
</dbReference>
<proteinExistence type="predicted"/>
<keyword evidence="4 7" id="KW-0812">Transmembrane</keyword>
<keyword evidence="5 7" id="KW-1133">Transmembrane helix</keyword>
<dbReference type="InterPro" id="IPR036259">
    <property type="entry name" value="MFS_trans_sf"/>
</dbReference>
<dbReference type="InterPro" id="IPR020846">
    <property type="entry name" value="MFS_dom"/>
</dbReference>
<evidence type="ECO:0000259" key="8">
    <source>
        <dbReference type="PROSITE" id="PS50850"/>
    </source>
</evidence>
<dbReference type="PANTHER" id="PTHR23517:SF2">
    <property type="entry name" value="MULTIDRUG RESISTANCE PROTEIN MDTH"/>
    <property type="match status" value="1"/>
</dbReference>
<evidence type="ECO:0000256" key="4">
    <source>
        <dbReference type="ARBA" id="ARBA00022692"/>
    </source>
</evidence>
<feature type="domain" description="Major facilitator superfamily (MFS) profile" evidence="8">
    <location>
        <begin position="19"/>
        <end position="400"/>
    </location>
</feature>
<protein>
    <submittedName>
        <fullName evidence="9">MFS transporter</fullName>
    </submittedName>
</protein>
<reference evidence="9" key="1">
    <citation type="submission" date="2022-10" db="EMBL/GenBank/DDBJ databases">
        <title>Comparative genomics and taxonomic characterization of three novel marine species of genus Reichenbachiella exhibiting antioxidant and polysaccharide degradation activities.</title>
        <authorList>
            <person name="Muhammad N."/>
            <person name="Lee Y.-J."/>
            <person name="Ko J."/>
            <person name="Kim S.-G."/>
        </authorList>
    </citation>
    <scope>NUCLEOTIDE SEQUENCE</scope>
    <source>
        <strain evidence="9">Wsw4-B4</strain>
    </source>
</reference>
<feature type="transmembrane region" description="Helical" evidence="7">
    <location>
        <begin position="376"/>
        <end position="395"/>
    </location>
</feature>
<evidence type="ECO:0000256" key="3">
    <source>
        <dbReference type="ARBA" id="ARBA00022475"/>
    </source>
</evidence>
<organism evidence="9 10">
    <name type="scientific">Reichenbachiella carrageenanivorans</name>
    <dbReference type="NCBI Taxonomy" id="2979869"/>
    <lineage>
        <taxon>Bacteria</taxon>
        <taxon>Pseudomonadati</taxon>
        <taxon>Bacteroidota</taxon>
        <taxon>Cytophagia</taxon>
        <taxon>Cytophagales</taxon>
        <taxon>Reichenbachiellaceae</taxon>
        <taxon>Reichenbachiella</taxon>
    </lineage>
</organism>
<keyword evidence="2" id="KW-0813">Transport</keyword>
<evidence type="ECO:0000256" key="7">
    <source>
        <dbReference type="SAM" id="Phobius"/>
    </source>
</evidence>
<evidence type="ECO:0000256" key="2">
    <source>
        <dbReference type="ARBA" id="ARBA00022448"/>
    </source>
</evidence>
<feature type="transmembrane region" description="Helical" evidence="7">
    <location>
        <begin position="309"/>
        <end position="334"/>
    </location>
</feature>
<name>A0ABY6D5L4_9BACT</name>
<feature type="transmembrane region" description="Helical" evidence="7">
    <location>
        <begin position="287"/>
        <end position="303"/>
    </location>
</feature>